<dbReference type="SUPFAM" id="SSF75005">
    <property type="entry name" value="Arabinanase/levansucrase/invertase"/>
    <property type="match status" value="1"/>
</dbReference>
<name>A0A6L4WY58_9BIFI</name>
<dbReference type="CDD" id="cd08983">
    <property type="entry name" value="GH43_Bt3655-like"/>
    <property type="match status" value="1"/>
</dbReference>
<reference evidence="2 3" key="1">
    <citation type="submission" date="2019-10" db="EMBL/GenBank/DDBJ databases">
        <title>Bifidobacterium from non-human primates.</title>
        <authorList>
            <person name="Modesto M."/>
        </authorList>
    </citation>
    <scope>NUCLEOTIDE SEQUENCE [LARGE SCALE GENOMIC DNA]</scope>
    <source>
        <strain evidence="2 3">TREM</strain>
    </source>
</reference>
<organism evidence="1 4">
    <name type="scientific">Bifidobacterium ramosum</name>
    <dbReference type="NCBI Taxonomy" id="1798158"/>
    <lineage>
        <taxon>Bacteria</taxon>
        <taxon>Bacillati</taxon>
        <taxon>Actinomycetota</taxon>
        <taxon>Actinomycetes</taxon>
        <taxon>Bifidobacteriales</taxon>
        <taxon>Bifidobacteriaceae</taxon>
        <taxon>Bifidobacterium</taxon>
    </lineage>
</organism>
<proteinExistence type="predicted"/>
<dbReference type="Proteomes" id="UP000482084">
    <property type="component" value="Unassembled WGS sequence"/>
</dbReference>
<dbReference type="AlphaFoldDB" id="A0A6L4WY58"/>
<keyword evidence="1" id="KW-0858">Xylan degradation</keyword>
<dbReference type="GO" id="GO:0045493">
    <property type="term" value="P:xylan catabolic process"/>
    <property type="evidence" value="ECO:0007669"/>
    <property type="project" value="UniProtKB-KW"/>
</dbReference>
<evidence type="ECO:0000313" key="3">
    <source>
        <dbReference type="Proteomes" id="UP000469943"/>
    </source>
</evidence>
<dbReference type="InterPro" id="IPR050727">
    <property type="entry name" value="GH43_arabinanases"/>
</dbReference>
<sequence length="354" mass="39618">MTSTAYLFAHFTGTEQSATDEQIYFALSRDGIHWHDTRPNGHPALESTVGERGVRDPFLIRAHGNGDSTAAIAAHSPRAYLLATDLSIYHRGGWATGRARETGSTSIVIWETDDFAHWSEPRLAPIAAAIPGACFAWAPEACWDEARRQYIVYWATGSHTVNAHGDFQNMYYATTRDFVRFSEPVKWIDRESYCIDTTMIHADDGWWYRASGDGQITIERTRNPYAVTDAPRADLETGDGVDEWAYVGILSSIFDDDRLSGGYLEGPELFRFNESDVRVIDGRPMRYGLMCDQYRLGRGYLPFRSADLGSAARADWDAATDVDLGSLKKRHGGVLPITDAEYAAIERAFGMMER</sequence>
<evidence type="ECO:0000313" key="4">
    <source>
        <dbReference type="Proteomes" id="UP000482084"/>
    </source>
</evidence>
<keyword evidence="1" id="KW-0326">Glycosidase</keyword>
<evidence type="ECO:0000313" key="1">
    <source>
        <dbReference type="EMBL" id="KAB8287205.1"/>
    </source>
</evidence>
<dbReference type="EMBL" id="WHZX01000004">
    <property type="protein sequence ID" value="NEG71917.1"/>
    <property type="molecule type" value="Genomic_DNA"/>
</dbReference>
<protein>
    <submittedName>
        <fullName evidence="1">1,4-beta-xylanase</fullName>
    </submittedName>
</protein>
<dbReference type="PANTHER" id="PTHR43301:SF3">
    <property type="entry name" value="ARABINAN ENDO-1,5-ALPHA-L-ARABINOSIDASE A-RELATED"/>
    <property type="match status" value="1"/>
</dbReference>
<reference evidence="1 4" key="2">
    <citation type="submission" date="2019-10" db="EMBL/GenBank/DDBJ databases">
        <title>Characterization of the phylogenetic diversity of two novel species belonging to the genus Bifidobacterium: Bifidobacterium cebidarum sp. nov. and Bifidobacterium leontopitheci sp. nov.</title>
        <authorList>
            <person name="Lugli G.A."/>
            <person name="Duranti S."/>
            <person name="Milani C."/>
            <person name="Turroni F."/>
            <person name="Ventura M."/>
        </authorList>
    </citation>
    <scope>NUCLEOTIDE SEQUENCE [LARGE SCALE GENOMIC DNA]</scope>
    <source>
        <strain evidence="1 4">DSM 100688</strain>
    </source>
</reference>
<dbReference type="InterPro" id="IPR023296">
    <property type="entry name" value="Glyco_hydro_beta-prop_sf"/>
</dbReference>
<keyword evidence="4" id="KW-1185">Reference proteome</keyword>
<dbReference type="RefSeq" id="WP_152358800.1">
    <property type="nucleotide sequence ID" value="NZ_WBSM01000010.1"/>
</dbReference>
<dbReference type="GO" id="GO:0016798">
    <property type="term" value="F:hydrolase activity, acting on glycosyl bonds"/>
    <property type="evidence" value="ECO:0007669"/>
    <property type="project" value="UniProtKB-KW"/>
</dbReference>
<accession>A0A6L4WY58</accession>
<dbReference type="PANTHER" id="PTHR43301">
    <property type="entry name" value="ARABINAN ENDO-1,5-ALPHA-L-ARABINOSIDASE"/>
    <property type="match status" value="1"/>
</dbReference>
<keyword evidence="1" id="KW-0378">Hydrolase</keyword>
<keyword evidence="1" id="KW-0119">Carbohydrate metabolism</keyword>
<dbReference type="Gene3D" id="2.115.10.20">
    <property type="entry name" value="Glycosyl hydrolase domain, family 43"/>
    <property type="match status" value="1"/>
</dbReference>
<dbReference type="EMBL" id="WBSM01000010">
    <property type="protein sequence ID" value="KAB8287205.1"/>
    <property type="molecule type" value="Genomic_DNA"/>
</dbReference>
<keyword evidence="1" id="KW-0624">Polysaccharide degradation</keyword>
<dbReference type="OrthoDB" id="9758923at2"/>
<dbReference type="Proteomes" id="UP000469943">
    <property type="component" value="Unassembled WGS sequence"/>
</dbReference>
<gene>
    <name evidence="1" type="ORF">DSM100688_1780</name>
    <name evidence="2" type="ORF">GFD24_06825</name>
</gene>
<evidence type="ECO:0000313" key="2">
    <source>
        <dbReference type="EMBL" id="NEG71917.1"/>
    </source>
</evidence>
<comment type="caution">
    <text evidence="1">The sequence shown here is derived from an EMBL/GenBank/DDBJ whole genome shotgun (WGS) entry which is preliminary data.</text>
</comment>